<feature type="domain" description="Helicase ATP-binding" evidence="9">
    <location>
        <begin position="16"/>
        <end position="291"/>
    </location>
</feature>
<evidence type="ECO:0000256" key="7">
    <source>
        <dbReference type="ARBA" id="ARBA00048954"/>
    </source>
</evidence>
<protein>
    <recommendedName>
        <fullName evidence="6">DNA 5'-3' helicase</fullName>
        <ecNumber evidence="6">5.6.2.3</ecNumber>
    </recommendedName>
</protein>
<keyword evidence="10" id="KW-0347">Helicase</keyword>
<keyword evidence="2" id="KW-0547">Nucleotide-binding</keyword>
<dbReference type="GO" id="GO:0003676">
    <property type="term" value="F:nucleic acid binding"/>
    <property type="evidence" value="ECO:0007669"/>
    <property type="project" value="InterPro"/>
</dbReference>
<proteinExistence type="inferred from homology"/>
<evidence type="ECO:0000313" key="11">
    <source>
        <dbReference type="Proteomes" id="UP000657177"/>
    </source>
</evidence>
<comment type="catalytic activity">
    <reaction evidence="7">
        <text>ATP + H2O = ADP + phosphate + H(+)</text>
        <dbReference type="Rhea" id="RHEA:13065"/>
        <dbReference type="ChEBI" id="CHEBI:15377"/>
        <dbReference type="ChEBI" id="CHEBI:15378"/>
        <dbReference type="ChEBI" id="CHEBI:30616"/>
        <dbReference type="ChEBI" id="CHEBI:43474"/>
        <dbReference type="ChEBI" id="CHEBI:456216"/>
        <dbReference type="EC" id="5.6.2.3"/>
    </reaction>
</comment>
<keyword evidence="4" id="KW-0067">ATP-binding</keyword>
<dbReference type="InterPro" id="IPR014013">
    <property type="entry name" value="Helic_SF1/SF2_ATP-bd_DinG/Rad3"/>
</dbReference>
<dbReference type="EMBL" id="JAAKDE010000023">
    <property type="protein sequence ID" value="MBA2133796.1"/>
    <property type="molecule type" value="Genomic_DNA"/>
</dbReference>
<dbReference type="Gene3D" id="3.40.50.300">
    <property type="entry name" value="P-loop containing nucleotide triphosphate hydrolases"/>
    <property type="match status" value="2"/>
</dbReference>
<reference evidence="10" key="1">
    <citation type="submission" date="2020-06" db="EMBL/GenBank/DDBJ databases">
        <title>Novel chitinolytic bacterium.</title>
        <authorList>
            <person name="Ungkulpasvich U."/>
            <person name="Kosugi A."/>
            <person name="Uke A."/>
        </authorList>
    </citation>
    <scope>NUCLEOTIDE SEQUENCE</scope>
    <source>
        <strain evidence="10">UUS1-1</strain>
    </source>
</reference>
<dbReference type="InterPro" id="IPR045028">
    <property type="entry name" value="DinG/Rad3-like"/>
</dbReference>
<evidence type="ECO:0000256" key="6">
    <source>
        <dbReference type="ARBA" id="ARBA00044969"/>
    </source>
</evidence>
<dbReference type="Pfam" id="PF13307">
    <property type="entry name" value="Helicase_C_2"/>
    <property type="match status" value="1"/>
</dbReference>
<dbReference type="InterPro" id="IPR014001">
    <property type="entry name" value="Helicase_ATP-bd"/>
</dbReference>
<dbReference type="GO" id="GO:0016818">
    <property type="term" value="F:hydrolase activity, acting on acid anhydrides, in phosphorus-containing anhydrides"/>
    <property type="evidence" value="ECO:0007669"/>
    <property type="project" value="InterPro"/>
</dbReference>
<dbReference type="PANTHER" id="PTHR11472">
    <property type="entry name" value="DNA REPAIR DEAD HELICASE RAD3/XP-D SUBFAMILY MEMBER"/>
    <property type="match status" value="1"/>
</dbReference>
<dbReference type="PROSITE" id="PS51193">
    <property type="entry name" value="HELICASE_ATP_BIND_2"/>
    <property type="match status" value="1"/>
</dbReference>
<evidence type="ECO:0000259" key="8">
    <source>
        <dbReference type="PROSITE" id="PS51192"/>
    </source>
</evidence>
<sequence length="714" mass="80888">MNQEFAPHQALGKNGLFATQWPAFEYRPAQQEMSALVWTICREGGYALIEAGTGTGKSLAYLYPVYLAFQENNNDKGPVIVSTHTINLQQQLIEKEIPFLNKTLNLPLQATVLLGRSNYLCWRKLQYFQHNHDVLPDGLKSQFERVYRAATNGIGCVEQLGYALSSALKEKITSESATCLRKHCPFQEQCFWLMARKKAFSAQLVIVNHHLFFTDLALRQPGDFSADGLVLPPYRLVIFDEAHHLPEVAAEHLGARLDQKEVNHFCHRLLHREGKWGYGWLPSLRQRLTGNVRDLALLQRLIGVLEHDLIPGLLNLQNYFNAFFPTLGQVIGLTSAFSPEEEENKKRFTANLLLEPALQNQVYRLQEELDKWTGQLSRFVDELAEEENFREDFYFLAETGQFFTQIATLLPMLLDGSDECYVSWLNLRADRGGENNHFSLNRVPLNLGNLLYHQLFSQVEGAVLTSATLTVEGDFGYIKEQLGLDLLPKPGCQEAAYDSPFDYENNVLVLTGEDIPGPDQPEYLPTITGLLPALIQAAGGRSLLLFTNRRQMDAVYTRIMPVLTGAGYHLFRQGEEPRHRLLKKFQTTDQAVLMGMDSFWEGVDIPGPQLSNVVIMRLPFRVPTEPLFQAKWEALTKAGKDPFLHLSLPEAVIKFKQGFGRLIRTKSDRGVVVILDQRIMTKWYGQVFLGSIPGGKIVTAPRSELPLLIEKWLS</sequence>
<dbReference type="InterPro" id="IPR011545">
    <property type="entry name" value="DEAD/DEAH_box_helicase_dom"/>
</dbReference>
<comment type="cofactor">
    <cofactor evidence="1">
        <name>[4Fe-4S] cluster</name>
        <dbReference type="ChEBI" id="CHEBI:49883"/>
    </cofactor>
</comment>
<evidence type="ECO:0000259" key="9">
    <source>
        <dbReference type="PROSITE" id="PS51193"/>
    </source>
</evidence>
<comment type="similarity">
    <text evidence="5">Belongs to the helicase family. DinG subfamily.</text>
</comment>
<dbReference type="Pfam" id="PF00270">
    <property type="entry name" value="DEAD"/>
    <property type="match status" value="1"/>
</dbReference>
<name>A0A8J6I1N0_9FIRM</name>
<dbReference type="InterPro" id="IPR006555">
    <property type="entry name" value="ATP-dep_Helicase_C"/>
</dbReference>
<dbReference type="RefSeq" id="WP_181340265.1">
    <property type="nucleotide sequence ID" value="NZ_JAAKDE010000023.1"/>
</dbReference>
<dbReference type="SMART" id="SM00491">
    <property type="entry name" value="HELICc2"/>
    <property type="match status" value="1"/>
</dbReference>
<gene>
    <name evidence="10" type="ORF">G5B42_09655</name>
</gene>
<dbReference type="SMART" id="SM00487">
    <property type="entry name" value="DEXDc"/>
    <property type="match status" value="1"/>
</dbReference>
<dbReference type="PANTHER" id="PTHR11472:SF34">
    <property type="entry name" value="REGULATOR OF TELOMERE ELONGATION HELICASE 1"/>
    <property type="match status" value="1"/>
</dbReference>
<dbReference type="SUPFAM" id="SSF52540">
    <property type="entry name" value="P-loop containing nucleoside triphosphate hydrolases"/>
    <property type="match status" value="2"/>
</dbReference>
<evidence type="ECO:0000256" key="3">
    <source>
        <dbReference type="ARBA" id="ARBA00022801"/>
    </source>
</evidence>
<evidence type="ECO:0000256" key="4">
    <source>
        <dbReference type="ARBA" id="ARBA00022840"/>
    </source>
</evidence>
<keyword evidence="3" id="KW-0378">Hydrolase</keyword>
<evidence type="ECO:0000313" key="10">
    <source>
        <dbReference type="EMBL" id="MBA2133796.1"/>
    </source>
</evidence>
<dbReference type="AlphaFoldDB" id="A0A8J6I1N0"/>
<feature type="domain" description="Helicase ATP-binding" evidence="8">
    <location>
        <begin position="38"/>
        <end position="355"/>
    </location>
</feature>
<dbReference type="PROSITE" id="PS51192">
    <property type="entry name" value="HELICASE_ATP_BIND_1"/>
    <property type="match status" value="1"/>
</dbReference>
<dbReference type="Proteomes" id="UP000657177">
    <property type="component" value="Unassembled WGS sequence"/>
</dbReference>
<dbReference type="GO" id="GO:0005524">
    <property type="term" value="F:ATP binding"/>
    <property type="evidence" value="ECO:0007669"/>
    <property type="project" value="UniProtKB-KW"/>
</dbReference>
<dbReference type="InterPro" id="IPR027417">
    <property type="entry name" value="P-loop_NTPase"/>
</dbReference>
<comment type="caution">
    <text evidence="10">The sequence shown here is derived from an EMBL/GenBank/DDBJ whole genome shotgun (WGS) entry which is preliminary data.</text>
</comment>
<evidence type="ECO:0000256" key="5">
    <source>
        <dbReference type="ARBA" id="ARBA00038058"/>
    </source>
</evidence>
<accession>A0A8J6I1N0</accession>
<dbReference type="EC" id="5.6.2.3" evidence="6"/>
<dbReference type="GO" id="GO:0043139">
    <property type="term" value="F:5'-3' DNA helicase activity"/>
    <property type="evidence" value="ECO:0007669"/>
    <property type="project" value="UniProtKB-EC"/>
</dbReference>
<organism evidence="10 11">
    <name type="scientific">Capillibacterium thermochitinicola</name>
    <dbReference type="NCBI Taxonomy" id="2699427"/>
    <lineage>
        <taxon>Bacteria</taxon>
        <taxon>Bacillati</taxon>
        <taxon>Bacillota</taxon>
        <taxon>Capillibacterium</taxon>
    </lineage>
</organism>
<evidence type="ECO:0000256" key="1">
    <source>
        <dbReference type="ARBA" id="ARBA00001966"/>
    </source>
</evidence>
<evidence type="ECO:0000256" key="2">
    <source>
        <dbReference type="ARBA" id="ARBA00022741"/>
    </source>
</evidence>
<keyword evidence="11" id="KW-1185">Reference proteome</keyword>
<dbReference type="GO" id="GO:0006139">
    <property type="term" value="P:nucleobase-containing compound metabolic process"/>
    <property type="evidence" value="ECO:0007669"/>
    <property type="project" value="InterPro"/>
</dbReference>